<sequence>MERLSNSRRDERDLCSGLRDVDLEIALLDGIIQFEIPKMSWILDALLSYEVGRNGPSLICELISQCNDISVEIGNTSIKITLFPTEWQLTYSDKADIVLHDGTEKYRVRVYTPDLNRLTQTIETRNIVDHFASFRIESHIYPRRLFVAKNQFFSGMLCIEGTWCADRFFWVAYDFRNTFYISVTIDILDDDNKIVFSFFHFTKTRIYLYHLSVSTS</sequence>
<reference evidence="1 2" key="1">
    <citation type="journal article" date="2021" name="Elife">
        <title>Chloroplast acquisition without the gene transfer in kleptoplastic sea slugs, Plakobranchus ocellatus.</title>
        <authorList>
            <person name="Maeda T."/>
            <person name="Takahashi S."/>
            <person name="Yoshida T."/>
            <person name="Shimamura S."/>
            <person name="Takaki Y."/>
            <person name="Nagai Y."/>
            <person name="Toyoda A."/>
            <person name="Suzuki Y."/>
            <person name="Arimoto A."/>
            <person name="Ishii H."/>
            <person name="Satoh N."/>
            <person name="Nishiyama T."/>
            <person name="Hasebe M."/>
            <person name="Maruyama T."/>
            <person name="Minagawa J."/>
            <person name="Obokata J."/>
            <person name="Shigenobu S."/>
        </authorList>
    </citation>
    <scope>NUCLEOTIDE SEQUENCE [LARGE SCALE GENOMIC DNA]</scope>
</reference>
<keyword evidence="2" id="KW-1185">Reference proteome</keyword>
<comment type="caution">
    <text evidence="1">The sequence shown here is derived from an EMBL/GenBank/DDBJ whole genome shotgun (WGS) entry which is preliminary data.</text>
</comment>
<feature type="non-terminal residue" evidence="1">
    <location>
        <position position="216"/>
    </location>
</feature>
<gene>
    <name evidence="1" type="ORF">PoB_005850100</name>
</gene>
<proteinExistence type="predicted"/>
<evidence type="ECO:0000313" key="1">
    <source>
        <dbReference type="EMBL" id="GFO31996.1"/>
    </source>
</evidence>
<name>A0AAV4CKC2_9GAST</name>
<dbReference type="AlphaFoldDB" id="A0AAV4CKC2"/>
<protein>
    <submittedName>
        <fullName evidence="1">Uncharacterized protein</fullName>
    </submittedName>
</protein>
<organism evidence="1 2">
    <name type="scientific">Plakobranchus ocellatus</name>
    <dbReference type="NCBI Taxonomy" id="259542"/>
    <lineage>
        <taxon>Eukaryota</taxon>
        <taxon>Metazoa</taxon>
        <taxon>Spiralia</taxon>
        <taxon>Lophotrochozoa</taxon>
        <taxon>Mollusca</taxon>
        <taxon>Gastropoda</taxon>
        <taxon>Heterobranchia</taxon>
        <taxon>Euthyneura</taxon>
        <taxon>Panpulmonata</taxon>
        <taxon>Sacoglossa</taxon>
        <taxon>Placobranchoidea</taxon>
        <taxon>Plakobranchidae</taxon>
        <taxon>Plakobranchus</taxon>
    </lineage>
</organism>
<dbReference type="Proteomes" id="UP000735302">
    <property type="component" value="Unassembled WGS sequence"/>
</dbReference>
<dbReference type="EMBL" id="BLXT01006514">
    <property type="protein sequence ID" value="GFO31996.1"/>
    <property type="molecule type" value="Genomic_DNA"/>
</dbReference>
<accession>A0AAV4CKC2</accession>
<evidence type="ECO:0000313" key="2">
    <source>
        <dbReference type="Proteomes" id="UP000735302"/>
    </source>
</evidence>